<dbReference type="GO" id="GO:0004553">
    <property type="term" value="F:hydrolase activity, hydrolyzing O-glycosyl compounds"/>
    <property type="evidence" value="ECO:0007669"/>
    <property type="project" value="InterPro"/>
</dbReference>
<keyword evidence="2 5" id="KW-0378">Hydrolase</keyword>
<organism evidence="8 9">
    <name type="scientific">Coniochaeta pulveracea</name>
    <dbReference type="NCBI Taxonomy" id="177199"/>
    <lineage>
        <taxon>Eukaryota</taxon>
        <taxon>Fungi</taxon>
        <taxon>Dikarya</taxon>
        <taxon>Ascomycota</taxon>
        <taxon>Pezizomycotina</taxon>
        <taxon>Sordariomycetes</taxon>
        <taxon>Sordariomycetidae</taxon>
        <taxon>Coniochaetales</taxon>
        <taxon>Coniochaetaceae</taxon>
        <taxon>Coniochaeta</taxon>
    </lineage>
</organism>
<feature type="domain" description="CBM6" evidence="7">
    <location>
        <begin position="324"/>
        <end position="448"/>
    </location>
</feature>
<reference evidence="8 9" key="1">
    <citation type="submission" date="2018-08" db="EMBL/GenBank/DDBJ databases">
        <title>Draft genome of the lignicolous fungus Coniochaeta pulveracea.</title>
        <authorList>
            <person name="Borstlap C.J."/>
            <person name="De Witt R.N."/>
            <person name="Botha A."/>
            <person name="Volschenk H."/>
        </authorList>
    </citation>
    <scope>NUCLEOTIDE SEQUENCE [LARGE SCALE GENOMIC DNA]</scope>
    <source>
        <strain evidence="8 9">CAB683</strain>
    </source>
</reference>
<sequence length="450" mass="48041">MYISKALAALATAVLASAAPQIVPGGTWTASDGTHLNAHGAGVIRVNNTFYLIGEDKSEGSAFKNVNCYSSTDLVQWTYVGALLSRTGSGDLGPNRVIERPKVLYNDKTGKYVLWMHVDSSNYGEAKVGVATGDSVCGKYSYIRSFKPLGYQSRDMGLFKDDDGTGYLLTEDRENGIRIEKLTPDYLDIVGNTYLWKDHIEAPALIKQQGRYYMFGSHLSGWDPNDNVYSTSTSLTSGWSAWTTFADSGSKTYNSQTNYVLDYGGGNVLYMGDRWISSNLQASTYVWLPLTISGTKVTMKNFVSWVPNLSATGVSAWGNPPAENSYEGEKAAYSGGVKDVSCSGCSGGKAAGYVGGSGGGRVSFSGVHSDAGGLTTIRVKYMNGDSKPRFAQATVNGGTPVRLAFEPNSGDPASSALNVQLKAGDSNTIVIEGVDGGWGPDIDRLMVPVR</sequence>
<dbReference type="SUPFAM" id="SSF49785">
    <property type="entry name" value="Galactose-binding domain-like"/>
    <property type="match status" value="1"/>
</dbReference>
<dbReference type="GO" id="GO:0030246">
    <property type="term" value="F:carbohydrate binding"/>
    <property type="evidence" value="ECO:0007669"/>
    <property type="project" value="InterPro"/>
</dbReference>
<evidence type="ECO:0000259" key="7">
    <source>
        <dbReference type="PROSITE" id="PS51175"/>
    </source>
</evidence>
<dbReference type="Gene3D" id="2.60.120.260">
    <property type="entry name" value="Galactose-binding domain-like"/>
    <property type="match status" value="1"/>
</dbReference>
<dbReference type="STRING" id="177199.A0A420Y9H2"/>
<dbReference type="GO" id="GO:0005975">
    <property type="term" value="P:carbohydrate metabolic process"/>
    <property type="evidence" value="ECO:0007669"/>
    <property type="project" value="InterPro"/>
</dbReference>
<keyword evidence="3 5" id="KW-0326">Glycosidase</keyword>
<evidence type="ECO:0000256" key="4">
    <source>
        <dbReference type="PIRSR" id="PIRSR606710-2"/>
    </source>
</evidence>
<dbReference type="Pfam" id="PF22704">
    <property type="entry name" value="CBM13-like"/>
    <property type="match status" value="1"/>
</dbReference>
<dbReference type="Pfam" id="PF04616">
    <property type="entry name" value="Glyco_hydro_43"/>
    <property type="match status" value="1"/>
</dbReference>
<gene>
    <name evidence="8" type="ORF">DL546_006321</name>
</gene>
<dbReference type="OrthoDB" id="9970295at2759"/>
<feature type="chain" id="PRO_5019080643" description="CBM6 domain-containing protein" evidence="6">
    <location>
        <begin position="19"/>
        <end position="450"/>
    </location>
</feature>
<dbReference type="InterPro" id="IPR006710">
    <property type="entry name" value="Glyco_hydro_43"/>
</dbReference>
<dbReference type="InterPro" id="IPR008979">
    <property type="entry name" value="Galactose-bd-like_sf"/>
</dbReference>
<keyword evidence="9" id="KW-1185">Reference proteome</keyword>
<dbReference type="CDD" id="cd18821">
    <property type="entry name" value="GH43_Pc3Gal43A-like"/>
    <property type="match status" value="1"/>
</dbReference>
<dbReference type="Gene3D" id="2.115.10.20">
    <property type="entry name" value="Glycosyl hydrolase domain, family 43"/>
    <property type="match status" value="1"/>
</dbReference>
<dbReference type="Proteomes" id="UP000275385">
    <property type="component" value="Unassembled WGS sequence"/>
</dbReference>
<feature type="signal peptide" evidence="6">
    <location>
        <begin position="1"/>
        <end position="18"/>
    </location>
</feature>
<comment type="caution">
    <text evidence="8">The sequence shown here is derived from an EMBL/GenBank/DDBJ whole genome shotgun (WGS) entry which is preliminary data.</text>
</comment>
<evidence type="ECO:0000256" key="3">
    <source>
        <dbReference type="ARBA" id="ARBA00023295"/>
    </source>
</evidence>
<evidence type="ECO:0000256" key="2">
    <source>
        <dbReference type="ARBA" id="ARBA00022801"/>
    </source>
</evidence>
<name>A0A420Y9H2_9PEZI</name>
<evidence type="ECO:0000256" key="1">
    <source>
        <dbReference type="ARBA" id="ARBA00009865"/>
    </source>
</evidence>
<evidence type="ECO:0000256" key="6">
    <source>
        <dbReference type="SAM" id="SignalP"/>
    </source>
</evidence>
<evidence type="ECO:0000256" key="5">
    <source>
        <dbReference type="RuleBase" id="RU361187"/>
    </source>
</evidence>
<dbReference type="InterPro" id="IPR005084">
    <property type="entry name" value="CBM6"/>
</dbReference>
<dbReference type="PROSITE" id="PS51175">
    <property type="entry name" value="CBM6"/>
    <property type="match status" value="1"/>
</dbReference>
<dbReference type="PANTHER" id="PTHR22925:SF3">
    <property type="entry name" value="GLYCOSYL HYDROLASE FAMILY PROTEIN 43"/>
    <property type="match status" value="1"/>
</dbReference>
<evidence type="ECO:0000313" key="9">
    <source>
        <dbReference type="Proteomes" id="UP000275385"/>
    </source>
</evidence>
<dbReference type="InterPro" id="IPR055240">
    <property type="entry name" value="CBM13-like"/>
</dbReference>
<feature type="site" description="Important for catalytic activity, responsible for pKa modulation of the active site Glu and correct orientation of both the proton donor and substrate" evidence="4">
    <location>
        <position position="155"/>
    </location>
</feature>
<dbReference type="AlphaFoldDB" id="A0A420Y9H2"/>
<dbReference type="CDD" id="cd04081">
    <property type="entry name" value="CBM35_galactosidase-like"/>
    <property type="match status" value="1"/>
</dbReference>
<dbReference type="InterPro" id="IPR023296">
    <property type="entry name" value="Glyco_hydro_beta-prop_sf"/>
</dbReference>
<protein>
    <recommendedName>
        <fullName evidence="7">CBM6 domain-containing protein</fullName>
    </recommendedName>
</protein>
<dbReference type="PANTHER" id="PTHR22925">
    <property type="entry name" value="GLYCOSYL HYDROLASE 43 FAMILY MEMBER"/>
    <property type="match status" value="1"/>
</dbReference>
<evidence type="ECO:0000313" key="8">
    <source>
        <dbReference type="EMBL" id="RKU44515.1"/>
    </source>
</evidence>
<accession>A0A420Y9H2</accession>
<dbReference type="EMBL" id="QVQW01000030">
    <property type="protein sequence ID" value="RKU44515.1"/>
    <property type="molecule type" value="Genomic_DNA"/>
</dbReference>
<dbReference type="SUPFAM" id="SSF75005">
    <property type="entry name" value="Arabinanase/levansucrase/invertase"/>
    <property type="match status" value="1"/>
</dbReference>
<comment type="similarity">
    <text evidence="1 5">Belongs to the glycosyl hydrolase 43 family.</text>
</comment>
<proteinExistence type="inferred from homology"/>
<keyword evidence="6" id="KW-0732">Signal</keyword>